<dbReference type="AlphaFoldDB" id="A0A9P6T6V1"/>
<proteinExistence type="predicted"/>
<reference evidence="2" key="1">
    <citation type="submission" date="2013-11" db="EMBL/GenBank/DDBJ databases">
        <title>Genome sequence of the fusiform rust pathogen reveals effectors for host alternation and coevolution with pine.</title>
        <authorList>
            <consortium name="DOE Joint Genome Institute"/>
            <person name="Smith K."/>
            <person name="Pendleton A."/>
            <person name="Kubisiak T."/>
            <person name="Anderson C."/>
            <person name="Salamov A."/>
            <person name="Aerts A."/>
            <person name="Riley R."/>
            <person name="Clum A."/>
            <person name="Lindquist E."/>
            <person name="Ence D."/>
            <person name="Campbell M."/>
            <person name="Kronenberg Z."/>
            <person name="Feau N."/>
            <person name="Dhillon B."/>
            <person name="Hamelin R."/>
            <person name="Burleigh J."/>
            <person name="Smith J."/>
            <person name="Yandell M."/>
            <person name="Nelson C."/>
            <person name="Grigoriev I."/>
            <person name="Davis J."/>
        </authorList>
    </citation>
    <scope>NUCLEOTIDE SEQUENCE</scope>
    <source>
        <strain evidence="2">G11</strain>
    </source>
</reference>
<feature type="compositionally biased region" description="Basic and acidic residues" evidence="1">
    <location>
        <begin position="527"/>
        <end position="537"/>
    </location>
</feature>
<name>A0A9P6T6V1_9BASI</name>
<comment type="caution">
    <text evidence="2">The sequence shown here is derived from an EMBL/GenBank/DDBJ whole genome shotgun (WGS) entry which is preliminary data.</text>
</comment>
<dbReference type="Proteomes" id="UP000886653">
    <property type="component" value="Unassembled WGS sequence"/>
</dbReference>
<feature type="compositionally biased region" description="Low complexity" evidence="1">
    <location>
        <begin position="463"/>
        <end position="475"/>
    </location>
</feature>
<sequence length="638" mass="68880">MLEHAPNVLGKFEKELHQGGQSVGFDSFSVSPEALGPETRRSERSGLFECLCLLQRSSSMKTIGTAEPHYQEMAVSASVDPTTSGSADILDSLSVQGEEVGEGVREIEWVDWLDDYWRMKETKLRSENEAQSELGSKGKGKELEDQEDQEERVLNRVDKLGSSIPKSETSFLESHSIAPSEVCSLNPHASEENLIAADVVPVPASEPDYPVPPSPPAKYDRHWHLRVSSIMGRTVRPTSLALGGYTLNRQRSSSQPKSGQRPDAPQKDENHAQGPSSSRLPSSILPSGFKVKKNFNLGKKIDEWWNAVRSSFTLNNLDDKEAPSSDTTSNYRLNLGSLPKPKQESRRVSVSPFGFHDKDRGSPKAGGVMASLRSVTSAVNIFTNPQASRSNATSEPQPQPTIRTPQLAPSAQLGPKNRQLAPPPQIGPTHLQPPQQVKVGHFPVPTGALAPLPRLTARDRTPSAHSGSSHGSEGSPTRPRSEQCRNPHLMIKLDSLISSQVSNVFNQLPEAESSTTSLAPHASSNPEHTHLEKDPSKRPTLPPSSAPIDPVAVSAEHQRTQHLGFLAGMVLPEPTPILSPSGSRLWDRTLGLVLGNPFKSNAASANNLVELADTPRQVPGGGSGPPSTAVSLRPTARA</sequence>
<feature type="compositionally biased region" description="Polar residues" evidence="1">
    <location>
        <begin position="509"/>
        <end position="526"/>
    </location>
</feature>
<protein>
    <submittedName>
        <fullName evidence="2">Uncharacterized protein</fullName>
    </submittedName>
</protein>
<dbReference type="OrthoDB" id="162894at2759"/>
<feature type="region of interest" description="Disordered" evidence="1">
    <location>
        <begin position="509"/>
        <end position="556"/>
    </location>
</feature>
<feature type="region of interest" description="Disordered" evidence="1">
    <location>
        <begin position="382"/>
        <end position="483"/>
    </location>
</feature>
<feature type="region of interest" description="Disordered" evidence="1">
    <location>
        <begin position="123"/>
        <end position="149"/>
    </location>
</feature>
<keyword evidence="3" id="KW-1185">Reference proteome</keyword>
<evidence type="ECO:0000256" key="1">
    <source>
        <dbReference type="SAM" id="MobiDB-lite"/>
    </source>
</evidence>
<feature type="region of interest" description="Disordered" evidence="1">
    <location>
        <begin position="316"/>
        <end position="367"/>
    </location>
</feature>
<gene>
    <name evidence="2" type="ORF">CROQUDRAFT_98817</name>
</gene>
<feature type="compositionally biased region" description="Low complexity" evidence="1">
    <location>
        <begin position="275"/>
        <end position="285"/>
    </location>
</feature>
<evidence type="ECO:0000313" key="2">
    <source>
        <dbReference type="EMBL" id="KAG0141382.1"/>
    </source>
</evidence>
<organism evidence="2 3">
    <name type="scientific">Cronartium quercuum f. sp. fusiforme G11</name>
    <dbReference type="NCBI Taxonomy" id="708437"/>
    <lineage>
        <taxon>Eukaryota</taxon>
        <taxon>Fungi</taxon>
        <taxon>Dikarya</taxon>
        <taxon>Basidiomycota</taxon>
        <taxon>Pucciniomycotina</taxon>
        <taxon>Pucciniomycetes</taxon>
        <taxon>Pucciniales</taxon>
        <taxon>Coleosporiaceae</taxon>
        <taxon>Cronartium</taxon>
    </lineage>
</organism>
<feature type="compositionally biased region" description="Polar residues" evidence="1">
    <location>
        <begin position="382"/>
        <end position="409"/>
    </location>
</feature>
<feature type="region of interest" description="Disordered" evidence="1">
    <location>
        <begin position="246"/>
        <end position="285"/>
    </location>
</feature>
<accession>A0A9P6T6V1</accession>
<evidence type="ECO:0000313" key="3">
    <source>
        <dbReference type="Proteomes" id="UP000886653"/>
    </source>
</evidence>
<dbReference type="EMBL" id="MU167388">
    <property type="protein sequence ID" value="KAG0141382.1"/>
    <property type="molecule type" value="Genomic_DNA"/>
</dbReference>
<feature type="compositionally biased region" description="Polar residues" evidence="1">
    <location>
        <begin position="247"/>
        <end position="258"/>
    </location>
</feature>
<feature type="region of interest" description="Disordered" evidence="1">
    <location>
        <begin position="612"/>
        <end position="638"/>
    </location>
</feature>